<protein>
    <submittedName>
        <fullName evidence="1">Uncharacterized protein</fullName>
    </submittedName>
</protein>
<reference evidence="1" key="1">
    <citation type="submission" date="2023-10" db="EMBL/GenBank/DDBJ databases">
        <authorList>
            <person name="Domelevo Entfellner J.-B."/>
        </authorList>
    </citation>
    <scope>NUCLEOTIDE SEQUENCE</scope>
</reference>
<organism evidence="1 2">
    <name type="scientific">Sphenostylis stenocarpa</name>
    <dbReference type="NCBI Taxonomy" id="92480"/>
    <lineage>
        <taxon>Eukaryota</taxon>
        <taxon>Viridiplantae</taxon>
        <taxon>Streptophyta</taxon>
        <taxon>Embryophyta</taxon>
        <taxon>Tracheophyta</taxon>
        <taxon>Spermatophyta</taxon>
        <taxon>Magnoliopsida</taxon>
        <taxon>eudicotyledons</taxon>
        <taxon>Gunneridae</taxon>
        <taxon>Pentapetalae</taxon>
        <taxon>rosids</taxon>
        <taxon>fabids</taxon>
        <taxon>Fabales</taxon>
        <taxon>Fabaceae</taxon>
        <taxon>Papilionoideae</taxon>
        <taxon>50 kb inversion clade</taxon>
        <taxon>NPAAA clade</taxon>
        <taxon>indigoferoid/millettioid clade</taxon>
        <taxon>Phaseoleae</taxon>
        <taxon>Sphenostylis</taxon>
    </lineage>
</organism>
<dbReference type="Gramene" id="rna-AYBTSS11_LOCUS5947">
    <property type="protein sequence ID" value="CAJ1932696.1"/>
    <property type="gene ID" value="gene-AYBTSS11_LOCUS5947"/>
</dbReference>
<dbReference type="EMBL" id="OY731399">
    <property type="protein sequence ID" value="CAJ1932696.1"/>
    <property type="molecule type" value="Genomic_DNA"/>
</dbReference>
<keyword evidence="2" id="KW-1185">Reference proteome</keyword>
<dbReference type="AlphaFoldDB" id="A0AA86V536"/>
<sequence>MSLRLICKNHLRAGSFGALRDHYPWCSGTTAKKNTVILIFNQKGEKQRRQVESLIRHYLKLRNCRPVPVRNGFLDRALNLGPTSDVARSSM</sequence>
<gene>
    <name evidence="1" type="ORF">AYBTSS11_LOCUS5947</name>
</gene>
<proteinExistence type="predicted"/>
<accession>A0AA86V536</accession>
<evidence type="ECO:0000313" key="2">
    <source>
        <dbReference type="Proteomes" id="UP001189624"/>
    </source>
</evidence>
<evidence type="ECO:0000313" key="1">
    <source>
        <dbReference type="EMBL" id="CAJ1932696.1"/>
    </source>
</evidence>
<name>A0AA86V536_9FABA</name>
<dbReference type="Proteomes" id="UP001189624">
    <property type="component" value="Chromosome 2"/>
</dbReference>